<dbReference type="SUPFAM" id="SSF89919">
    <property type="entry name" value="Ribosome-binding factor A, RbfA"/>
    <property type="match status" value="1"/>
</dbReference>
<proteinExistence type="inferred from homology"/>
<keyword evidence="2" id="KW-0963">Cytoplasm</keyword>
<sequence>MAVDRLKRVNELLRRELGQVFEVLVSPEIKTLVTVTDVRIAPDLREALVFVSVYGDEHAGKAVLTFLAKKRAHIQHDLSRKVILKYTPRLHFKLDQTAAKADRVMSILDTLQVDESKGPDQESEAAADETQA</sequence>
<dbReference type="GO" id="GO:0005829">
    <property type="term" value="C:cytosol"/>
    <property type="evidence" value="ECO:0007669"/>
    <property type="project" value="TreeGrafter"/>
</dbReference>
<dbReference type="Gene3D" id="3.30.300.20">
    <property type="match status" value="1"/>
</dbReference>
<dbReference type="PANTHER" id="PTHR33515">
    <property type="entry name" value="RIBOSOME-BINDING FACTOR A, CHLOROPLASTIC-RELATED"/>
    <property type="match status" value="1"/>
</dbReference>
<dbReference type="HAMAP" id="MF_00003">
    <property type="entry name" value="RbfA"/>
    <property type="match status" value="1"/>
</dbReference>
<dbReference type="InterPro" id="IPR015946">
    <property type="entry name" value="KH_dom-like_a/b"/>
</dbReference>
<gene>
    <name evidence="2" type="primary">rbfA</name>
    <name evidence="3" type="ORF">J3R75_002595</name>
</gene>
<dbReference type="AlphaFoldDB" id="A0AAE4APX9"/>
<keyword evidence="1 2" id="KW-0690">Ribosome biogenesis</keyword>
<comment type="function">
    <text evidence="2">One of several proteins that assist in the late maturation steps of the functional core of the 30S ribosomal subunit. Associates with free 30S ribosomal subunits (but not with 30S subunits that are part of 70S ribosomes or polysomes). Required for efficient processing of 16S rRNA. May interact with the 5'-terminal helix region of 16S rRNA.</text>
</comment>
<comment type="similarity">
    <text evidence="2">Belongs to the RbfA family.</text>
</comment>
<dbReference type="EMBL" id="JAUSVL010000001">
    <property type="protein sequence ID" value="MDQ0290488.1"/>
    <property type="molecule type" value="Genomic_DNA"/>
</dbReference>
<reference evidence="3" key="1">
    <citation type="submission" date="2023-07" db="EMBL/GenBank/DDBJ databases">
        <title>Genomic Encyclopedia of Type Strains, Phase IV (KMG-IV): sequencing the most valuable type-strain genomes for metagenomic binning, comparative biology and taxonomic classification.</title>
        <authorList>
            <person name="Goeker M."/>
        </authorList>
    </citation>
    <scope>NUCLEOTIDE SEQUENCE</scope>
    <source>
        <strain evidence="3">DSM 24202</strain>
    </source>
</reference>
<dbReference type="NCBIfam" id="TIGR00082">
    <property type="entry name" value="rbfA"/>
    <property type="match status" value="1"/>
</dbReference>
<accession>A0AAE4APX9</accession>
<dbReference type="GO" id="GO:0030490">
    <property type="term" value="P:maturation of SSU-rRNA"/>
    <property type="evidence" value="ECO:0007669"/>
    <property type="project" value="UniProtKB-UniRule"/>
</dbReference>
<comment type="caution">
    <text evidence="3">The sequence shown here is derived from an EMBL/GenBank/DDBJ whole genome shotgun (WGS) entry which is preliminary data.</text>
</comment>
<comment type="subcellular location">
    <subcellularLocation>
        <location evidence="2">Cytoplasm</location>
    </subcellularLocation>
</comment>
<dbReference type="GO" id="GO:0043024">
    <property type="term" value="F:ribosomal small subunit binding"/>
    <property type="evidence" value="ECO:0007669"/>
    <property type="project" value="TreeGrafter"/>
</dbReference>
<keyword evidence="4" id="KW-1185">Reference proteome</keyword>
<dbReference type="InterPro" id="IPR023799">
    <property type="entry name" value="RbfA_dom_sf"/>
</dbReference>
<protein>
    <recommendedName>
        <fullName evidence="2">Ribosome-binding factor A</fullName>
    </recommendedName>
</protein>
<dbReference type="Proteomes" id="UP001238163">
    <property type="component" value="Unassembled WGS sequence"/>
</dbReference>
<dbReference type="InterPro" id="IPR000238">
    <property type="entry name" value="RbfA"/>
</dbReference>
<dbReference type="Pfam" id="PF02033">
    <property type="entry name" value="RBFA"/>
    <property type="match status" value="1"/>
</dbReference>
<dbReference type="RefSeq" id="WP_307262053.1">
    <property type="nucleotide sequence ID" value="NZ_JAUSVL010000001.1"/>
</dbReference>
<organism evidence="3 4">
    <name type="scientific">Oligosphaera ethanolica</name>
    <dbReference type="NCBI Taxonomy" id="760260"/>
    <lineage>
        <taxon>Bacteria</taxon>
        <taxon>Pseudomonadati</taxon>
        <taxon>Lentisphaerota</taxon>
        <taxon>Oligosphaeria</taxon>
        <taxon>Oligosphaerales</taxon>
        <taxon>Oligosphaeraceae</taxon>
        <taxon>Oligosphaera</taxon>
    </lineage>
</organism>
<dbReference type="PANTHER" id="PTHR33515:SF1">
    <property type="entry name" value="RIBOSOME-BINDING FACTOR A, CHLOROPLASTIC-RELATED"/>
    <property type="match status" value="1"/>
</dbReference>
<evidence type="ECO:0000313" key="3">
    <source>
        <dbReference type="EMBL" id="MDQ0290488.1"/>
    </source>
</evidence>
<evidence type="ECO:0000256" key="1">
    <source>
        <dbReference type="ARBA" id="ARBA00022517"/>
    </source>
</evidence>
<evidence type="ECO:0000256" key="2">
    <source>
        <dbReference type="HAMAP-Rule" id="MF_00003"/>
    </source>
</evidence>
<evidence type="ECO:0000313" key="4">
    <source>
        <dbReference type="Proteomes" id="UP001238163"/>
    </source>
</evidence>
<comment type="subunit">
    <text evidence="2">Monomer. Binds 30S ribosomal subunits, but not 50S ribosomal subunits or 70S ribosomes.</text>
</comment>
<dbReference type="PROSITE" id="PS01319">
    <property type="entry name" value="RBFA"/>
    <property type="match status" value="1"/>
</dbReference>
<dbReference type="InterPro" id="IPR020053">
    <property type="entry name" value="Ribosome-bd_factorA_CS"/>
</dbReference>
<name>A0AAE4APX9_9BACT</name>